<protein>
    <submittedName>
        <fullName evidence="1">Uncharacterized protein</fullName>
    </submittedName>
</protein>
<organism evidence="1 2">
    <name type="scientific">Coleophoma cylindrospora</name>
    <dbReference type="NCBI Taxonomy" id="1849047"/>
    <lineage>
        <taxon>Eukaryota</taxon>
        <taxon>Fungi</taxon>
        <taxon>Dikarya</taxon>
        <taxon>Ascomycota</taxon>
        <taxon>Pezizomycotina</taxon>
        <taxon>Leotiomycetes</taxon>
        <taxon>Helotiales</taxon>
        <taxon>Dermateaceae</taxon>
        <taxon>Coleophoma</taxon>
    </lineage>
</organism>
<keyword evidence="2" id="KW-1185">Reference proteome</keyword>
<comment type="caution">
    <text evidence="1">The sequence shown here is derived from an EMBL/GenBank/DDBJ whole genome shotgun (WGS) entry which is preliminary data.</text>
</comment>
<evidence type="ECO:0000313" key="1">
    <source>
        <dbReference type="EMBL" id="RDW82718.1"/>
    </source>
</evidence>
<name>A0A3D8SA86_9HELO</name>
<dbReference type="AlphaFoldDB" id="A0A3D8SA86"/>
<gene>
    <name evidence="1" type="ORF">BP6252_03830</name>
</gene>
<proteinExistence type="predicted"/>
<dbReference type="Proteomes" id="UP000256645">
    <property type="component" value="Unassembled WGS sequence"/>
</dbReference>
<sequence length="152" mass="17095">MAIDNAQPSDWTLLFKHGRQTILLLVAPLTPVSQILEELLSTIKDRYSDGLPGPKPSIKYPAPDSINDVFVGIPKDIYEPSKGFQDLDVHKEGSKASPATLDWKDGSILAFRFAKEDEQTPSQFWVEWSSYDEQYGTEAMDEDEDGEEVDDE</sequence>
<accession>A0A3D8SA86</accession>
<dbReference type="STRING" id="1849047.A0A3D8SA86"/>
<reference evidence="1 2" key="1">
    <citation type="journal article" date="2018" name="IMA Fungus">
        <title>IMA Genome-F 9: Draft genome sequence of Annulohypoxylon stygium, Aspergillus mulundensis, Berkeleyomyces basicola (syn. Thielaviopsis basicola), Ceratocystis smalleyi, two Cercospora beticola strains, Coleophoma cylindrospora, Fusarium fracticaudum, Phialophora cf. hyalina, and Morchella septimelata.</title>
        <authorList>
            <person name="Wingfield B.D."/>
            <person name="Bills G.F."/>
            <person name="Dong Y."/>
            <person name="Huang W."/>
            <person name="Nel W.J."/>
            <person name="Swalarsk-Parry B.S."/>
            <person name="Vaghefi N."/>
            <person name="Wilken P.M."/>
            <person name="An Z."/>
            <person name="de Beer Z.W."/>
            <person name="De Vos L."/>
            <person name="Chen L."/>
            <person name="Duong T.A."/>
            <person name="Gao Y."/>
            <person name="Hammerbacher A."/>
            <person name="Kikkert J.R."/>
            <person name="Li Y."/>
            <person name="Li H."/>
            <person name="Li K."/>
            <person name="Li Q."/>
            <person name="Liu X."/>
            <person name="Ma X."/>
            <person name="Naidoo K."/>
            <person name="Pethybridge S.J."/>
            <person name="Sun J."/>
            <person name="Steenkamp E.T."/>
            <person name="van der Nest M.A."/>
            <person name="van Wyk S."/>
            <person name="Wingfield M.J."/>
            <person name="Xiong C."/>
            <person name="Yue Q."/>
            <person name="Zhang X."/>
        </authorList>
    </citation>
    <scope>NUCLEOTIDE SEQUENCE [LARGE SCALE GENOMIC DNA]</scope>
    <source>
        <strain evidence="1 2">BP6252</strain>
    </source>
</reference>
<dbReference type="EMBL" id="PDLM01000003">
    <property type="protein sequence ID" value="RDW82718.1"/>
    <property type="molecule type" value="Genomic_DNA"/>
</dbReference>
<evidence type="ECO:0000313" key="2">
    <source>
        <dbReference type="Proteomes" id="UP000256645"/>
    </source>
</evidence>
<dbReference type="OrthoDB" id="5376498at2759"/>